<feature type="region of interest" description="Disordered" evidence="2">
    <location>
        <begin position="64"/>
        <end position="84"/>
    </location>
</feature>
<protein>
    <recommendedName>
        <fullName evidence="1">Ferric nitrobindin-like protein</fullName>
    </recommendedName>
</protein>
<dbReference type="SUPFAM" id="SSF50814">
    <property type="entry name" value="Lipocalins"/>
    <property type="match status" value="1"/>
</dbReference>
<dbReference type="Pfam" id="PF08768">
    <property type="entry name" value="THAP4_heme-bd"/>
    <property type="match status" value="1"/>
</dbReference>
<evidence type="ECO:0000256" key="2">
    <source>
        <dbReference type="SAM" id="MobiDB-lite"/>
    </source>
</evidence>
<evidence type="ECO:0000313" key="4">
    <source>
        <dbReference type="EMBL" id="MFD1716373.1"/>
    </source>
</evidence>
<dbReference type="PANTHER" id="PTHR15854:SF4">
    <property type="entry name" value="PEROXYNITRITE ISOMERASE THAP4"/>
    <property type="match status" value="1"/>
</dbReference>
<evidence type="ECO:0000313" key="5">
    <source>
        <dbReference type="Proteomes" id="UP001597277"/>
    </source>
</evidence>
<comment type="caution">
    <text evidence="1">Lacks the conserved His residue that binds heme iron in the nitrobindin family.</text>
</comment>
<evidence type="ECO:0000259" key="3">
    <source>
        <dbReference type="Pfam" id="PF08768"/>
    </source>
</evidence>
<dbReference type="EMBL" id="JBHUEE010000001">
    <property type="protein sequence ID" value="MFD1716373.1"/>
    <property type="molecule type" value="Genomic_DNA"/>
</dbReference>
<accession>A0ABW4KY94</accession>
<feature type="region of interest" description="Disordered" evidence="2">
    <location>
        <begin position="99"/>
        <end position="120"/>
    </location>
</feature>
<dbReference type="PANTHER" id="PTHR15854">
    <property type="entry name" value="THAP4 PROTEIN"/>
    <property type="match status" value="1"/>
</dbReference>
<evidence type="ECO:0000256" key="1">
    <source>
        <dbReference type="HAMAP-Rule" id="MF_01297"/>
    </source>
</evidence>
<name>A0ABW4KY94_9MICO</name>
<dbReference type="CDD" id="cd07828">
    <property type="entry name" value="lipocalin_heme-bd-THAP4-like"/>
    <property type="match status" value="1"/>
</dbReference>
<sequence>MPFALPDDLAPECYPLAWLLGSWEGFGMLGYPGVPEAAFVQDLVIDHDGGPYLRAVSTIHLADQQTSGPVEREMSGREGASRLTRGQHWSTETAYWRPVPSGQAAEGNGATRTAAGAPAPEPTDLEVVVADPSGHLSVYVGAVRGPRIELATDAVVRTATAAEVTGATRMYGLVEQDLMWAMDLAAFGHELQTYASGRLSRKE</sequence>
<comment type="caution">
    <text evidence="1">Lacks conserved residue(s) required for the propagation of feature annotation.</text>
</comment>
<dbReference type="RefSeq" id="WP_388001818.1">
    <property type="nucleotide sequence ID" value="NZ_JBHUEE010000001.1"/>
</dbReference>
<feature type="domain" description="THAP4-like heme-binding" evidence="3">
    <location>
        <begin position="13"/>
        <end position="201"/>
    </location>
</feature>
<feature type="compositionally biased region" description="Basic and acidic residues" evidence="2">
    <location>
        <begin position="70"/>
        <end position="80"/>
    </location>
</feature>
<comment type="similarity">
    <text evidence="1">Belongs to the nitrobindin family.</text>
</comment>
<feature type="short sequence motif" description="GXWXGXG" evidence="1">
    <location>
        <begin position="21"/>
        <end position="27"/>
    </location>
</feature>
<dbReference type="InterPro" id="IPR012674">
    <property type="entry name" value="Calycin"/>
</dbReference>
<feature type="compositionally biased region" description="Low complexity" evidence="2">
    <location>
        <begin position="104"/>
        <end position="118"/>
    </location>
</feature>
<proteinExistence type="inferred from homology"/>
<gene>
    <name evidence="4" type="ORF">ACFSE6_00880</name>
</gene>
<dbReference type="HAMAP" id="MF_01297">
    <property type="entry name" value="nitrobindin"/>
    <property type="match status" value="1"/>
</dbReference>
<comment type="caution">
    <text evidence="4">The sequence shown here is derived from an EMBL/GenBank/DDBJ whole genome shotgun (WGS) entry which is preliminary data.</text>
</comment>
<dbReference type="InterPro" id="IPR022939">
    <property type="entry name" value="Nb(III)_bact/plant"/>
</dbReference>
<dbReference type="Gene3D" id="2.40.128.20">
    <property type="match status" value="1"/>
</dbReference>
<dbReference type="InterPro" id="IPR014878">
    <property type="entry name" value="THAP4-like_heme-bd"/>
</dbReference>
<reference evidence="5" key="1">
    <citation type="journal article" date="2019" name="Int. J. Syst. Evol. Microbiol.">
        <title>The Global Catalogue of Microorganisms (GCM) 10K type strain sequencing project: providing services to taxonomists for standard genome sequencing and annotation.</title>
        <authorList>
            <consortium name="The Broad Institute Genomics Platform"/>
            <consortium name="The Broad Institute Genome Sequencing Center for Infectious Disease"/>
            <person name="Wu L."/>
            <person name="Ma J."/>
        </authorList>
    </citation>
    <scope>NUCLEOTIDE SEQUENCE [LARGE SCALE GENOMIC DNA]</scope>
    <source>
        <strain evidence="5">JCM 17130</strain>
    </source>
</reference>
<dbReference type="InterPro" id="IPR045165">
    <property type="entry name" value="Nitrobindin"/>
</dbReference>
<dbReference type="Proteomes" id="UP001597277">
    <property type="component" value="Unassembled WGS sequence"/>
</dbReference>
<keyword evidence="5" id="KW-1185">Reference proteome</keyword>
<organism evidence="4 5">
    <name type="scientific">Georgenia deserti</name>
    <dbReference type="NCBI Taxonomy" id="2093781"/>
    <lineage>
        <taxon>Bacteria</taxon>
        <taxon>Bacillati</taxon>
        <taxon>Actinomycetota</taxon>
        <taxon>Actinomycetes</taxon>
        <taxon>Micrococcales</taxon>
        <taxon>Bogoriellaceae</taxon>
        <taxon>Georgenia</taxon>
    </lineage>
</organism>